<evidence type="ECO:0000256" key="1">
    <source>
        <dbReference type="PROSITE-ProRule" id="PRU00076"/>
    </source>
</evidence>
<dbReference type="CDD" id="cd00054">
    <property type="entry name" value="EGF_CA"/>
    <property type="match status" value="1"/>
</dbReference>
<evidence type="ECO:0000313" key="6">
    <source>
        <dbReference type="EMBL" id="KAJ7374291.1"/>
    </source>
</evidence>
<dbReference type="Pfam" id="PF00147">
    <property type="entry name" value="Fibrinogen_C"/>
    <property type="match status" value="1"/>
</dbReference>
<dbReference type="Gene3D" id="3.90.215.10">
    <property type="entry name" value="Gamma Fibrinogen, chain A, domain 1"/>
    <property type="match status" value="1"/>
</dbReference>
<dbReference type="GO" id="GO:0005615">
    <property type="term" value="C:extracellular space"/>
    <property type="evidence" value="ECO:0007669"/>
    <property type="project" value="TreeGrafter"/>
</dbReference>
<evidence type="ECO:0000256" key="2">
    <source>
        <dbReference type="SAM" id="SignalP"/>
    </source>
</evidence>
<evidence type="ECO:0000259" key="3">
    <source>
        <dbReference type="PROSITE" id="PS50026"/>
    </source>
</evidence>
<organism evidence="6 7">
    <name type="scientific">Desmophyllum pertusum</name>
    <dbReference type="NCBI Taxonomy" id="174260"/>
    <lineage>
        <taxon>Eukaryota</taxon>
        <taxon>Metazoa</taxon>
        <taxon>Cnidaria</taxon>
        <taxon>Anthozoa</taxon>
        <taxon>Hexacorallia</taxon>
        <taxon>Scleractinia</taxon>
        <taxon>Caryophylliina</taxon>
        <taxon>Caryophylliidae</taxon>
        <taxon>Desmophyllum</taxon>
    </lineage>
</organism>
<dbReference type="AlphaFoldDB" id="A0A9X0CSW5"/>
<dbReference type="Pfam" id="PF00008">
    <property type="entry name" value="EGF"/>
    <property type="match status" value="1"/>
</dbReference>
<feature type="domain" description="Fibrinogen C-terminal" evidence="5">
    <location>
        <begin position="157"/>
        <end position="252"/>
    </location>
</feature>
<comment type="caution">
    <text evidence="6">The sequence shown here is derived from an EMBL/GenBank/DDBJ whole genome shotgun (WGS) entry which is preliminary data.</text>
</comment>
<dbReference type="SMART" id="SM00181">
    <property type="entry name" value="EGF"/>
    <property type="match status" value="1"/>
</dbReference>
<keyword evidence="2" id="KW-0732">Signal</keyword>
<dbReference type="PROSITE" id="PS01186">
    <property type="entry name" value="EGF_2"/>
    <property type="match status" value="1"/>
</dbReference>
<feature type="domain" description="EGF-like" evidence="3">
    <location>
        <begin position="111"/>
        <end position="148"/>
    </location>
</feature>
<dbReference type="Pfam" id="PF00024">
    <property type="entry name" value="PAN_1"/>
    <property type="match status" value="1"/>
</dbReference>
<evidence type="ECO:0000259" key="5">
    <source>
        <dbReference type="PROSITE" id="PS51406"/>
    </source>
</evidence>
<dbReference type="InterPro" id="IPR003609">
    <property type="entry name" value="Pan_app"/>
</dbReference>
<dbReference type="PROSITE" id="PS51406">
    <property type="entry name" value="FIBRINOGEN_C_2"/>
    <property type="match status" value="1"/>
</dbReference>
<feature type="chain" id="PRO_5040752574" evidence="2">
    <location>
        <begin position="21"/>
        <end position="252"/>
    </location>
</feature>
<dbReference type="EMBL" id="MU826828">
    <property type="protein sequence ID" value="KAJ7374291.1"/>
    <property type="molecule type" value="Genomic_DNA"/>
</dbReference>
<keyword evidence="1" id="KW-0245">EGF-like domain</keyword>
<evidence type="ECO:0000259" key="4">
    <source>
        <dbReference type="PROSITE" id="PS50948"/>
    </source>
</evidence>
<dbReference type="InterPro" id="IPR002181">
    <property type="entry name" value="Fibrinogen_a/b/g_C_dom"/>
</dbReference>
<dbReference type="Gene3D" id="2.10.25.10">
    <property type="entry name" value="Laminin"/>
    <property type="match status" value="1"/>
</dbReference>
<keyword evidence="1" id="KW-1015">Disulfide bond</keyword>
<dbReference type="PROSITE" id="PS50948">
    <property type="entry name" value="PAN"/>
    <property type="match status" value="1"/>
</dbReference>
<feature type="disulfide bond" evidence="1">
    <location>
        <begin position="138"/>
        <end position="147"/>
    </location>
</feature>
<reference evidence="6" key="1">
    <citation type="submission" date="2023-01" db="EMBL/GenBank/DDBJ databases">
        <title>Genome assembly of the deep-sea coral Lophelia pertusa.</title>
        <authorList>
            <person name="Herrera S."/>
            <person name="Cordes E."/>
        </authorList>
    </citation>
    <scope>NUCLEOTIDE SEQUENCE</scope>
    <source>
        <strain evidence="6">USNM1676648</strain>
        <tissue evidence="6">Polyp</tissue>
    </source>
</reference>
<dbReference type="InterPro" id="IPR014716">
    <property type="entry name" value="Fibrinogen_a/b/g_C_1"/>
</dbReference>
<feature type="domain" description="Apple" evidence="4">
    <location>
        <begin position="27"/>
        <end position="111"/>
    </location>
</feature>
<gene>
    <name evidence="6" type="ORF">OS493_007376</name>
</gene>
<comment type="caution">
    <text evidence="1">Lacks conserved residue(s) required for the propagation of feature annotation.</text>
</comment>
<dbReference type="OrthoDB" id="5974161at2759"/>
<dbReference type="PROSITE" id="PS50026">
    <property type="entry name" value="EGF_3"/>
    <property type="match status" value="1"/>
</dbReference>
<dbReference type="SUPFAM" id="SSF56496">
    <property type="entry name" value="Fibrinogen C-terminal domain-like"/>
    <property type="match status" value="1"/>
</dbReference>
<dbReference type="Proteomes" id="UP001163046">
    <property type="component" value="Unassembled WGS sequence"/>
</dbReference>
<dbReference type="SUPFAM" id="SSF57196">
    <property type="entry name" value="EGF/Laminin"/>
    <property type="match status" value="1"/>
</dbReference>
<dbReference type="SUPFAM" id="SSF57414">
    <property type="entry name" value="Hairpin loop containing domain-like"/>
    <property type="match status" value="1"/>
</dbReference>
<dbReference type="InterPro" id="IPR000742">
    <property type="entry name" value="EGF"/>
</dbReference>
<name>A0A9X0CSW5_9CNID</name>
<dbReference type="PANTHER" id="PTHR19143">
    <property type="entry name" value="FIBRINOGEN/TENASCIN/ANGIOPOEITIN"/>
    <property type="match status" value="1"/>
</dbReference>
<evidence type="ECO:0000313" key="7">
    <source>
        <dbReference type="Proteomes" id="UP001163046"/>
    </source>
</evidence>
<keyword evidence="7" id="KW-1185">Reference proteome</keyword>
<proteinExistence type="predicted"/>
<accession>A0A9X0CSW5</accession>
<dbReference type="Gene3D" id="3.50.4.10">
    <property type="entry name" value="Hepatocyte Growth Factor"/>
    <property type="match status" value="1"/>
</dbReference>
<dbReference type="InterPro" id="IPR050373">
    <property type="entry name" value="Fibrinogen_C-term_domain"/>
</dbReference>
<protein>
    <submittedName>
        <fullName evidence="6">Uncharacterized protein</fullName>
    </submittedName>
</protein>
<dbReference type="InterPro" id="IPR036056">
    <property type="entry name" value="Fibrinogen-like_C"/>
</dbReference>
<feature type="signal peptide" evidence="2">
    <location>
        <begin position="1"/>
        <end position="20"/>
    </location>
</feature>
<sequence length="252" mass="28341">MWTFIVVLAVVILITEKCGGTTSQDVCIRKRFFLKKGQDAVLINHVIAVYQVLSEIDCGHRCMRESKCVSFNYEDHRTSLPHVCEISDERKQNDLQSFIAVDGFSYFELKDPFLCNAVSCHNGGQCVEQCDGHRKCICAEGYTGAHCEIRLSKVANEYSGVTLDGPDDKYRLKFEPGGFHGNIGNCGGPSNWQYFTTRDSDNDEEPSKNCATEDHAGWWYKACSGCGNLNRQSGPKWDSWHIGIFSAEIKIR</sequence>
<dbReference type="PROSITE" id="PS00022">
    <property type="entry name" value="EGF_1"/>
    <property type="match status" value="1"/>
</dbReference>